<keyword evidence="5 8" id="KW-0653">Protein transport</keyword>
<keyword evidence="12" id="KW-1185">Reference proteome</keyword>
<evidence type="ECO:0000256" key="7">
    <source>
        <dbReference type="ARBA" id="ARBA00023136"/>
    </source>
</evidence>
<evidence type="ECO:0000259" key="10">
    <source>
        <dbReference type="Pfam" id="PF01618"/>
    </source>
</evidence>
<evidence type="ECO:0000256" key="5">
    <source>
        <dbReference type="ARBA" id="ARBA00022927"/>
    </source>
</evidence>
<keyword evidence="7 9" id="KW-0472">Membrane</keyword>
<dbReference type="PANTHER" id="PTHR30625">
    <property type="entry name" value="PROTEIN TOLQ"/>
    <property type="match status" value="1"/>
</dbReference>
<evidence type="ECO:0000256" key="9">
    <source>
        <dbReference type="SAM" id="Phobius"/>
    </source>
</evidence>
<protein>
    <submittedName>
        <fullName evidence="11">MotA/TolQ/ExbB proton channel family protein</fullName>
    </submittedName>
</protein>
<dbReference type="RefSeq" id="WP_308948173.1">
    <property type="nucleotide sequence ID" value="NZ_JARXHW010000002.1"/>
</dbReference>
<feature type="domain" description="MotA/TolQ/ExbB proton channel" evidence="10">
    <location>
        <begin position="78"/>
        <end position="171"/>
    </location>
</feature>
<sequence length="187" mass="20043">MDIFTHAGIFIYPLGLCSILAVFIAFERLLALRPSRVMPRALVDAFVSGQFDGVEADQNSVAGRILHFHRSRPSDPDSLKAYARLEVSRMERGVFLLEVVIGAAPLIGLLGTVTGLTQVFSGFSAETGLPDPATFIRGIALALNTTILGLAIAIPALAAHAYVLRRVEFMAARIGLGVQALLQAKQD</sequence>
<organism evidence="11 12">
    <name type="scientific">Thalassobacterium maritimum</name>
    <dbReference type="NCBI Taxonomy" id="3041265"/>
    <lineage>
        <taxon>Bacteria</taxon>
        <taxon>Pseudomonadati</taxon>
        <taxon>Verrucomicrobiota</taxon>
        <taxon>Opitutia</taxon>
        <taxon>Puniceicoccales</taxon>
        <taxon>Coraliomargaritaceae</taxon>
        <taxon>Thalassobacterium</taxon>
    </lineage>
</organism>
<feature type="transmembrane region" description="Helical" evidence="9">
    <location>
        <begin position="6"/>
        <end position="26"/>
    </location>
</feature>
<keyword evidence="3" id="KW-1003">Cell membrane</keyword>
<evidence type="ECO:0000256" key="4">
    <source>
        <dbReference type="ARBA" id="ARBA00022692"/>
    </source>
</evidence>
<evidence type="ECO:0000313" key="11">
    <source>
        <dbReference type="EMBL" id="MDQ8206170.1"/>
    </source>
</evidence>
<evidence type="ECO:0000256" key="3">
    <source>
        <dbReference type="ARBA" id="ARBA00022475"/>
    </source>
</evidence>
<evidence type="ECO:0000256" key="8">
    <source>
        <dbReference type="RuleBase" id="RU004057"/>
    </source>
</evidence>
<feature type="transmembrane region" description="Helical" evidence="9">
    <location>
        <begin position="94"/>
        <end position="119"/>
    </location>
</feature>
<dbReference type="PANTHER" id="PTHR30625:SF15">
    <property type="entry name" value="BIOPOLYMER TRANSPORT PROTEIN EXBB"/>
    <property type="match status" value="1"/>
</dbReference>
<dbReference type="EMBL" id="JARXHW010000002">
    <property type="protein sequence ID" value="MDQ8206170.1"/>
    <property type="molecule type" value="Genomic_DNA"/>
</dbReference>
<keyword evidence="4 9" id="KW-0812">Transmembrane</keyword>
<reference evidence="11 12" key="1">
    <citation type="submission" date="2023-04" db="EMBL/GenBank/DDBJ databases">
        <title>A novel bacteria isolated from coastal sediment.</title>
        <authorList>
            <person name="Liu X.-J."/>
            <person name="Du Z.-J."/>
        </authorList>
    </citation>
    <scope>NUCLEOTIDE SEQUENCE [LARGE SCALE GENOMIC DNA]</scope>
    <source>
        <strain evidence="11 12">SDUM461003</strain>
    </source>
</reference>
<evidence type="ECO:0000256" key="1">
    <source>
        <dbReference type="ARBA" id="ARBA00004651"/>
    </source>
</evidence>
<dbReference type="InterPro" id="IPR050790">
    <property type="entry name" value="ExbB/TolQ_transport"/>
</dbReference>
<comment type="similarity">
    <text evidence="8">Belongs to the exbB/tolQ family.</text>
</comment>
<dbReference type="Proteomes" id="UP001225316">
    <property type="component" value="Unassembled WGS sequence"/>
</dbReference>
<evidence type="ECO:0000313" key="12">
    <source>
        <dbReference type="Proteomes" id="UP001225316"/>
    </source>
</evidence>
<accession>A0ABU1APV0</accession>
<evidence type="ECO:0000256" key="2">
    <source>
        <dbReference type="ARBA" id="ARBA00022448"/>
    </source>
</evidence>
<gene>
    <name evidence="11" type="ORF">QEH52_01520</name>
</gene>
<evidence type="ECO:0000256" key="6">
    <source>
        <dbReference type="ARBA" id="ARBA00022989"/>
    </source>
</evidence>
<comment type="caution">
    <text evidence="11">The sequence shown here is derived from an EMBL/GenBank/DDBJ whole genome shotgun (WGS) entry which is preliminary data.</text>
</comment>
<keyword evidence="2 8" id="KW-0813">Transport</keyword>
<name>A0ABU1APV0_9BACT</name>
<feature type="transmembrane region" description="Helical" evidence="9">
    <location>
        <begin position="139"/>
        <end position="164"/>
    </location>
</feature>
<dbReference type="Pfam" id="PF01618">
    <property type="entry name" value="MotA_ExbB"/>
    <property type="match status" value="1"/>
</dbReference>
<proteinExistence type="inferred from homology"/>
<comment type="subcellular location">
    <subcellularLocation>
        <location evidence="1">Cell membrane</location>
        <topology evidence="1">Multi-pass membrane protein</topology>
    </subcellularLocation>
    <subcellularLocation>
        <location evidence="8">Membrane</location>
        <topology evidence="8">Multi-pass membrane protein</topology>
    </subcellularLocation>
</comment>
<dbReference type="InterPro" id="IPR002898">
    <property type="entry name" value="MotA_ExbB_proton_chnl"/>
</dbReference>
<keyword evidence="6 9" id="KW-1133">Transmembrane helix</keyword>